<dbReference type="InterPro" id="IPR006671">
    <property type="entry name" value="Cyclin_N"/>
</dbReference>
<dbReference type="Gene3D" id="1.10.472.10">
    <property type="entry name" value="Cyclin-like"/>
    <property type="match status" value="2"/>
</dbReference>
<name>A0AAE0WKS4_9PEZI</name>
<evidence type="ECO:0000256" key="4">
    <source>
        <dbReference type="RuleBase" id="RU000383"/>
    </source>
</evidence>
<dbReference type="CDD" id="cd20524">
    <property type="entry name" value="CYCLIN_CCNH_rpt1"/>
    <property type="match status" value="1"/>
</dbReference>
<dbReference type="AlphaFoldDB" id="A0AAE0WKS4"/>
<protein>
    <recommendedName>
        <fullName evidence="2">RNA polymerase II holoenzyme cyclin-like subunit</fullName>
    </recommendedName>
</protein>
<evidence type="ECO:0000313" key="8">
    <source>
        <dbReference type="Proteomes" id="UP001274830"/>
    </source>
</evidence>
<dbReference type="InterPro" id="IPR031658">
    <property type="entry name" value="Cyclin_C_2"/>
</dbReference>
<feature type="region of interest" description="Disordered" evidence="5">
    <location>
        <begin position="334"/>
        <end position="384"/>
    </location>
</feature>
<dbReference type="InterPro" id="IPR043198">
    <property type="entry name" value="Cyclin/Ssn8"/>
</dbReference>
<dbReference type="Proteomes" id="UP001274830">
    <property type="component" value="Unassembled WGS sequence"/>
</dbReference>
<keyword evidence="3 4" id="KW-0195">Cyclin</keyword>
<dbReference type="GO" id="GO:0016538">
    <property type="term" value="F:cyclin-dependent protein serine/threonine kinase regulator activity"/>
    <property type="evidence" value="ECO:0007669"/>
    <property type="project" value="InterPro"/>
</dbReference>
<evidence type="ECO:0000256" key="3">
    <source>
        <dbReference type="ARBA" id="ARBA00023127"/>
    </source>
</evidence>
<dbReference type="InterPro" id="IPR013763">
    <property type="entry name" value="Cyclin-like_dom"/>
</dbReference>
<dbReference type="SUPFAM" id="SSF47954">
    <property type="entry name" value="Cyclin-like"/>
    <property type="match status" value="2"/>
</dbReference>
<dbReference type="SMART" id="SM00385">
    <property type="entry name" value="CYCLIN"/>
    <property type="match status" value="1"/>
</dbReference>
<accession>A0AAE0WKS4</accession>
<gene>
    <name evidence="7" type="ORF">LTR78_006438</name>
</gene>
<feature type="domain" description="Cyclin-like" evidence="6">
    <location>
        <begin position="75"/>
        <end position="163"/>
    </location>
</feature>
<evidence type="ECO:0000259" key="6">
    <source>
        <dbReference type="SMART" id="SM00385"/>
    </source>
</evidence>
<dbReference type="GO" id="GO:0006357">
    <property type="term" value="P:regulation of transcription by RNA polymerase II"/>
    <property type="evidence" value="ECO:0007669"/>
    <property type="project" value="InterPro"/>
</dbReference>
<feature type="compositionally biased region" description="Basic and acidic residues" evidence="5">
    <location>
        <begin position="347"/>
        <end position="357"/>
    </location>
</feature>
<comment type="similarity">
    <text evidence="1">Belongs to the cyclin family. Cyclin C subfamily.</text>
</comment>
<dbReference type="InterPro" id="IPR036915">
    <property type="entry name" value="Cyclin-like_sf"/>
</dbReference>
<evidence type="ECO:0000256" key="5">
    <source>
        <dbReference type="SAM" id="MobiDB-lite"/>
    </source>
</evidence>
<reference evidence="7" key="1">
    <citation type="submission" date="2023-07" db="EMBL/GenBank/DDBJ databases">
        <title>Black Yeasts Isolated from many extreme environments.</title>
        <authorList>
            <person name="Coleine C."/>
            <person name="Stajich J.E."/>
            <person name="Selbmann L."/>
        </authorList>
    </citation>
    <scope>NUCLEOTIDE SEQUENCE</scope>
    <source>
        <strain evidence="7">CCFEE 5485</strain>
    </source>
</reference>
<dbReference type="PANTHER" id="PTHR10026">
    <property type="entry name" value="CYCLIN"/>
    <property type="match status" value="1"/>
</dbReference>
<comment type="caution">
    <text evidence="7">The sequence shown here is derived from an EMBL/GenBank/DDBJ whole genome shotgun (WGS) entry which is preliminary data.</text>
</comment>
<organism evidence="7 8">
    <name type="scientific">Recurvomyces mirabilis</name>
    <dbReference type="NCBI Taxonomy" id="574656"/>
    <lineage>
        <taxon>Eukaryota</taxon>
        <taxon>Fungi</taxon>
        <taxon>Dikarya</taxon>
        <taxon>Ascomycota</taxon>
        <taxon>Pezizomycotina</taxon>
        <taxon>Dothideomycetes</taxon>
        <taxon>Dothideomycetidae</taxon>
        <taxon>Mycosphaerellales</taxon>
        <taxon>Teratosphaeriaceae</taxon>
        <taxon>Recurvomyces</taxon>
    </lineage>
</organism>
<sequence length="384" mass="43333">MTQTLTEDDIYRTSTQFRLWSFSPESLAALRKQTHDLAITRARQYAVDADIRDGKKDVDCLRRDEELRLVQRYCEQIRTTSDHFKWPVHVKATAVQYLRRFYLSNSVHTYPPKEIYKTVLFLACKTEATHMTLSEYARRISTDPDVILAPEYKIMQALRFTLDVRQPYRGLKGVLMEMLNMANGMVGEVEGVDTKGARELQQDMLTLEHPGTQATTPWKAPGSRKIDGKTLVERINAAYSAARTLLDGPALLTDVHFLYTPSQILLAALHLADEPLASLYLMTKLPLKSDARPKILATIAACADIIGNFSTKQILSKAERADLETRLERCRDPSTKDLVKTHAAAKRGSESDEEVKVQKRKAAREKHQKEGDDLFGPNLGGGRG</sequence>
<proteinExistence type="inferred from homology"/>
<evidence type="ECO:0000313" key="7">
    <source>
        <dbReference type="EMBL" id="KAK3673534.1"/>
    </source>
</evidence>
<evidence type="ECO:0000256" key="2">
    <source>
        <dbReference type="ARBA" id="ARBA00014912"/>
    </source>
</evidence>
<keyword evidence="8" id="KW-1185">Reference proteome</keyword>
<dbReference type="EMBL" id="JAUTXT010000024">
    <property type="protein sequence ID" value="KAK3673534.1"/>
    <property type="molecule type" value="Genomic_DNA"/>
</dbReference>
<dbReference type="Pfam" id="PF16899">
    <property type="entry name" value="Cyclin_C_2"/>
    <property type="match status" value="1"/>
</dbReference>
<dbReference type="CDD" id="cd20525">
    <property type="entry name" value="CYCLIN_CCNH_rpt2"/>
    <property type="match status" value="1"/>
</dbReference>
<dbReference type="Pfam" id="PF00134">
    <property type="entry name" value="Cyclin_N"/>
    <property type="match status" value="1"/>
</dbReference>
<evidence type="ECO:0000256" key="1">
    <source>
        <dbReference type="ARBA" id="ARBA00008638"/>
    </source>
</evidence>